<feature type="domain" description="DUF397" evidence="1">
    <location>
        <begin position="13"/>
        <end position="64"/>
    </location>
</feature>
<name>A0AAI8L403_9ACTN</name>
<protein>
    <recommendedName>
        <fullName evidence="1">DUF397 domain-containing protein</fullName>
    </recommendedName>
</protein>
<organism evidence="2 3">
    <name type="scientific">Streptomyces griseorubiginosus</name>
    <dbReference type="NCBI Taxonomy" id="67304"/>
    <lineage>
        <taxon>Bacteria</taxon>
        <taxon>Bacillati</taxon>
        <taxon>Actinomycetota</taxon>
        <taxon>Actinomycetes</taxon>
        <taxon>Kitasatosporales</taxon>
        <taxon>Streptomycetaceae</taxon>
        <taxon>Streptomyces</taxon>
    </lineage>
</organism>
<dbReference type="InterPro" id="IPR007278">
    <property type="entry name" value="DUF397"/>
</dbReference>
<sequence>MSTANTHVSGHPVWFRSSYSNGAGGECVECASTGGDILVRDSKLEAGPVIALAGEAWRAFMDGVLRP</sequence>
<evidence type="ECO:0000259" key="1">
    <source>
        <dbReference type="Pfam" id="PF04149"/>
    </source>
</evidence>
<evidence type="ECO:0000313" key="2">
    <source>
        <dbReference type="EMBL" id="AYC40967.1"/>
    </source>
</evidence>
<dbReference type="RefSeq" id="WP_079070212.1">
    <property type="nucleotide sequence ID" value="NZ_CP032427.1"/>
</dbReference>
<dbReference type="KEGG" id="sge:DWG14_05243"/>
<dbReference type="AlphaFoldDB" id="A0AAI8L403"/>
<proteinExistence type="predicted"/>
<gene>
    <name evidence="2" type="ORF">DWG14_05243</name>
</gene>
<dbReference type="Pfam" id="PF04149">
    <property type="entry name" value="DUF397"/>
    <property type="match status" value="1"/>
</dbReference>
<dbReference type="EMBL" id="CP032427">
    <property type="protein sequence ID" value="AYC40967.1"/>
    <property type="molecule type" value="Genomic_DNA"/>
</dbReference>
<dbReference type="GeneID" id="91284106"/>
<accession>A0AAI8L403</accession>
<reference evidence="2 3" key="1">
    <citation type="submission" date="2018-09" db="EMBL/GenBank/DDBJ databases">
        <title>Production of Trimethoprim by Streptomyces sp. 3E-1.</title>
        <authorList>
            <person name="Kang H.J."/>
            <person name="Kim S.B."/>
        </authorList>
    </citation>
    <scope>NUCLEOTIDE SEQUENCE [LARGE SCALE GENOMIC DNA]</scope>
    <source>
        <strain evidence="2 3">3E-1</strain>
    </source>
</reference>
<evidence type="ECO:0000313" key="3">
    <source>
        <dbReference type="Proteomes" id="UP000265765"/>
    </source>
</evidence>
<dbReference type="Proteomes" id="UP000265765">
    <property type="component" value="Chromosome"/>
</dbReference>